<evidence type="ECO:0000313" key="10">
    <source>
        <dbReference type="EMBL" id="MBK1661312.1"/>
    </source>
</evidence>
<dbReference type="EMBL" id="NRSG01000282">
    <property type="protein sequence ID" value="MBK1661312.1"/>
    <property type="molecule type" value="Genomic_DNA"/>
</dbReference>
<name>A0ABS1D4X1_9PROT</name>
<evidence type="ECO:0000256" key="2">
    <source>
        <dbReference type="ARBA" id="ARBA00005046"/>
    </source>
</evidence>
<keyword evidence="6" id="KW-0460">Magnesium</keyword>
<dbReference type="Pfam" id="PF00994">
    <property type="entry name" value="MoCF_biosynth"/>
    <property type="match status" value="1"/>
</dbReference>
<keyword evidence="6" id="KW-0479">Metal-binding</keyword>
<dbReference type="Pfam" id="PF03454">
    <property type="entry name" value="MoeA_C"/>
    <property type="match status" value="1"/>
</dbReference>
<protein>
    <recommendedName>
        <fullName evidence="6">Molybdopterin molybdenumtransferase</fullName>
        <ecNumber evidence="6">2.10.1.1</ecNumber>
    </recommendedName>
</protein>
<evidence type="ECO:0000259" key="9">
    <source>
        <dbReference type="Pfam" id="PF03454"/>
    </source>
</evidence>
<evidence type="ECO:0000259" key="8">
    <source>
        <dbReference type="Pfam" id="PF03453"/>
    </source>
</evidence>
<dbReference type="InterPro" id="IPR005111">
    <property type="entry name" value="MoeA_C_domain_IV"/>
</dbReference>
<comment type="cofactor">
    <cofactor evidence="6">
        <name>Mg(2+)</name>
        <dbReference type="ChEBI" id="CHEBI:18420"/>
    </cofactor>
</comment>
<dbReference type="InterPro" id="IPR036135">
    <property type="entry name" value="MoeA_linker/N_sf"/>
</dbReference>
<keyword evidence="11" id="KW-1185">Reference proteome</keyword>
<comment type="similarity">
    <text evidence="3 6">Belongs to the MoeA family.</text>
</comment>
<dbReference type="SUPFAM" id="SSF63867">
    <property type="entry name" value="MoeA C-terminal domain-like"/>
    <property type="match status" value="1"/>
</dbReference>
<dbReference type="InterPro" id="IPR036425">
    <property type="entry name" value="MoaB/Mog-like_dom_sf"/>
</dbReference>
<dbReference type="InterPro" id="IPR038987">
    <property type="entry name" value="MoeA-like"/>
</dbReference>
<dbReference type="PANTHER" id="PTHR10192">
    <property type="entry name" value="MOLYBDOPTERIN BIOSYNTHESIS PROTEIN"/>
    <property type="match status" value="1"/>
</dbReference>
<dbReference type="Gene3D" id="2.40.340.10">
    <property type="entry name" value="MoeA, C-terminal, domain IV"/>
    <property type="match status" value="1"/>
</dbReference>
<comment type="function">
    <text evidence="1 6">Catalyzes the insertion of molybdate into adenylated molybdopterin with the concomitant release of AMP.</text>
</comment>
<evidence type="ECO:0000313" key="11">
    <source>
        <dbReference type="Proteomes" id="UP000697995"/>
    </source>
</evidence>
<organism evidence="10 11">
    <name type="scientific">Paracraurococcus ruber</name>
    <dbReference type="NCBI Taxonomy" id="77675"/>
    <lineage>
        <taxon>Bacteria</taxon>
        <taxon>Pseudomonadati</taxon>
        <taxon>Pseudomonadota</taxon>
        <taxon>Alphaproteobacteria</taxon>
        <taxon>Acetobacterales</taxon>
        <taxon>Roseomonadaceae</taxon>
        <taxon>Paracraurococcus</taxon>
    </lineage>
</organism>
<sequence length="338" mass="32943">LPPAAAIGHVLASPLLAPGPVPPAPVALQDGWAVAAAATLGAGAYSPVPLPAPPVRVAAGEALPPGTDAVLPDFALEAAGPFAQALEPVAPGEGVRQPGEEIAAGTRLRAAGERLAVRDLPALAACGIAEVALRIPRLAWIEAGPVQPGLAPLLAALVAAEGAELRRGDAAPGLAEALRAAAGEDLVLLAGSVGPGETTGEDAAAALGKAGRLVLHGIGARPGQAAGLGAVAGTPVLLLPGRAEDALAAWWLLGRPAVRALAGAEAPPARTARLARSVPSAVGLLEIVPLRLEPAGLAVPLALGAVPLAALSAADALLLVPPGSEGYEAGQEVPLILP</sequence>
<feature type="domain" description="MoaB/Mog" evidence="7">
    <location>
        <begin position="151"/>
        <end position="259"/>
    </location>
</feature>
<dbReference type="Gene3D" id="3.90.105.10">
    <property type="entry name" value="Molybdopterin biosynthesis moea protein, domain 2"/>
    <property type="match status" value="1"/>
</dbReference>
<keyword evidence="6" id="KW-0808">Transferase</keyword>
<evidence type="ECO:0000256" key="5">
    <source>
        <dbReference type="ARBA" id="ARBA00047317"/>
    </source>
</evidence>
<dbReference type="Gene3D" id="3.40.980.10">
    <property type="entry name" value="MoaB/Mog-like domain"/>
    <property type="match status" value="1"/>
</dbReference>
<comment type="pathway">
    <text evidence="2 6">Cofactor biosynthesis; molybdopterin biosynthesis.</text>
</comment>
<accession>A0ABS1D4X1</accession>
<evidence type="ECO:0000256" key="1">
    <source>
        <dbReference type="ARBA" id="ARBA00002901"/>
    </source>
</evidence>
<dbReference type="PANTHER" id="PTHR10192:SF5">
    <property type="entry name" value="GEPHYRIN"/>
    <property type="match status" value="1"/>
</dbReference>
<feature type="non-terminal residue" evidence="10">
    <location>
        <position position="1"/>
    </location>
</feature>
<evidence type="ECO:0000256" key="6">
    <source>
        <dbReference type="RuleBase" id="RU365090"/>
    </source>
</evidence>
<dbReference type="Gene3D" id="2.170.190.11">
    <property type="entry name" value="Molybdopterin biosynthesis moea protein, domain 3"/>
    <property type="match status" value="1"/>
</dbReference>
<dbReference type="InterPro" id="IPR001453">
    <property type="entry name" value="MoaB/Mog_dom"/>
</dbReference>
<dbReference type="InterPro" id="IPR005110">
    <property type="entry name" value="MoeA_linker/N"/>
</dbReference>
<dbReference type="Proteomes" id="UP000697995">
    <property type="component" value="Unassembled WGS sequence"/>
</dbReference>
<dbReference type="EC" id="2.10.1.1" evidence="6"/>
<dbReference type="SUPFAM" id="SSF53218">
    <property type="entry name" value="Molybdenum cofactor biosynthesis proteins"/>
    <property type="match status" value="1"/>
</dbReference>
<comment type="caution">
    <text evidence="10">The sequence shown here is derived from an EMBL/GenBank/DDBJ whole genome shotgun (WGS) entry which is preliminary data.</text>
</comment>
<keyword evidence="6" id="KW-0500">Molybdenum</keyword>
<dbReference type="SUPFAM" id="SSF63882">
    <property type="entry name" value="MoeA N-terminal region -like"/>
    <property type="match status" value="1"/>
</dbReference>
<reference evidence="10 11" key="1">
    <citation type="journal article" date="2020" name="Microorganisms">
        <title>Osmotic Adaptation and Compatible Solute Biosynthesis of Phototrophic Bacteria as Revealed from Genome Analyses.</title>
        <authorList>
            <person name="Imhoff J.F."/>
            <person name="Rahn T."/>
            <person name="Kunzel S."/>
            <person name="Keller A."/>
            <person name="Neulinger S.C."/>
        </authorList>
    </citation>
    <scope>NUCLEOTIDE SEQUENCE [LARGE SCALE GENOMIC DNA]</scope>
    <source>
        <strain evidence="10 11">DSM 15382</strain>
    </source>
</reference>
<evidence type="ECO:0000256" key="4">
    <source>
        <dbReference type="ARBA" id="ARBA00023150"/>
    </source>
</evidence>
<dbReference type="Pfam" id="PF03453">
    <property type="entry name" value="MoeA_N"/>
    <property type="match status" value="1"/>
</dbReference>
<proteinExistence type="inferred from homology"/>
<gene>
    <name evidence="10" type="ORF">CKO45_24180</name>
</gene>
<evidence type="ECO:0000256" key="3">
    <source>
        <dbReference type="ARBA" id="ARBA00010763"/>
    </source>
</evidence>
<feature type="domain" description="MoeA C-terminal" evidence="9">
    <location>
        <begin position="271"/>
        <end position="336"/>
    </location>
</feature>
<feature type="domain" description="MoeA N-terminal and linker" evidence="8">
    <location>
        <begin position="4"/>
        <end position="127"/>
    </location>
</feature>
<dbReference type="InterPro" id="IPR036688">
    <property type="entry name" value="MoeA_C_domain_IV_sf"/>
</dbReference>
<keyword evidence="4 6" id="KW-0501">Molybdenum cofactor biosynthesis</keyword>
<dbReference type="RefSeq" id="WP_200306261.1">
    <property type="nucleotide sequence ID" value="NZ_NRSG01000282.1"/>
</dbReference>
<evidence type="ECO:0000259" key="7">
    <source>
        <dbReference type="Pfam" id="PF00994"/>
    </source>
</evidence>
<comment type="catalytic activity">
    <reaction evidence="5">
        <text>adenylyl-molybdopterin + molybdate = Mo-molybdopterin + AMP + H(+)</text>
        <dbReference type="Rhea" id="RHEA:35047"/>
        <dbReference type="ChEBI" id="CHEBI:15378"/>
        <dbReference type="ChEBI" id="CHEBI:36264"/>
        <dbReference type="ChEBI" id="CHEBI:62727"/>
        <dbReference type="ChEBI" id="CHEBI:71302"/>
        <dbReference type="ChEBI" id="CHEBI:456215"/>
        <dbReference type="EC" id="2.10.1.1"/>
    </reaction>
</comment>